<feature type="region of interest" description="Disordered" evidence="1">
    <location>
        <begin position="1"/>
        <end position="59"/>
    </location>
</feature>
<dbReference type="Proteomes" id="UP001046870">
    <property type="component" value="Chromosome 21"/>
</dbReference>
<evidence type="ECO:0000313" key="3">
    <source>
        <dbReference type="Proteomes" id="UP001046870"/>
    </source>
</evidence>
<feature type="compositionally biased region" description="Polar residues" evidence="1">
    <location>
        <begin position="109"/>
        <end position="119"/>
    </location>
</feature>
<accession>A0A9D3PGW6</accession>
<dbReference type="AlphaFoldDB" id="A0A9D3PGW6"/>
<proteinExistence type="predicted"/>
<organism evidence="2 3">
    <name type="scientific">Megalops atlanticus</name>
    <name type="common">Tarpon</name>
    <name type="synonym">Clupea gigantea</name>
    <dbReference type="NCBI Taxonomy" id="7932"/>
    <lineage>
        <taxon>Eukaryota</taxon>
        <taxon>Metazoa</taxon>
        <taxon>Chordata</taxon>
        <taxon>Craniata</taxon>
        <taxon>Vertebrata</taxon>
        <taxon>Euteleostomi</taxon>
        <taxon>Actinopterygii</taxon>
        <taxon>Neopterygii</taxon>
        <taxon>Teleostei</taxon>
        <taxon>Elopiformes</taxon>
        <taxon>Megalopidae</taxon>
        <taxon>Megalops</taxon>
    </lineage>
</organism>
<dbReference type="EMBL" id="JAFDVH010000021">
    <property type="protein sequence ID" value="KAG7458172.1"/>
    <property type="molecule type" value="Genomic_DNA"/>
</dbReference>
<dbReference type="OrthoDB" id="8959075at2759"/>
<gene>
    <name evidence="2" type="ORF">MATL_G00235330</name>
</gene>
<name>A0A9D3PGW6_MEGAT</name>
<sequence length="238" mass="25731">MQDGNTLSGSEAKPRFERRGRPAAAFPLGGCVRVHDGSSGLRGSCSQKSPRAPRGHAAHPARAAVMSLSAGSPLQVAVRAGGSPGLAQTVPQLRCHPGSPAGRPLRLQGASSPRLTQNRWRYESPRPAKQEPVTLIRLSHHPQLPAKVVRPRWGPSRHPSLRRQGEASVEGVLNQLVLEHLQLAPLQWVMVAICAAARFVCAYFSTPPLCKRRDWSRGRLLKSTEDTPGAATFQDRPA</sequence>
<comment type="caution">
    <text evidence="2">The sequence shown here is derived from an EMBL/GenBank/DDBJ whole genome shotgun (WGS) entry which is preliminary data.</text>
</comment>
<evidence type="ECO:0000313" key="2">
    <source>
        <dbReference type="EMBL" id="KAG7458172.1"/>
    </source>
</evidence>
<feature type="region of interest" description="Disordered" evidence="1">
    <location>
        <begin position="83"/>
        <end position="127"/>
    </location>
</feature>
<reference evidence="2" key="1">
    <citation type="submission" date="2021-01" db="EMBL/GenBank/DDBJ databases">
        <authorList>
            <person name="Zahm M."/>
            <person name="Roques C."/>
            <person name="Cabau C."/>
            <person name="Klopp C."/>
            <person name="Donnadieu C."/>
            <person name="Jouanno E."/>
            <person name="Lampietro C."/>
            <person name="Louis A."/>
            <person name="Herpin A."/>
            <person name="Echchiki A."/>
            <person name="Berthelot C."/>
            <person name="Parey E."/>
            <person name="Roest-Crollius H."/>
            <person name="Braasch I."/>
            <person name="Postlethwait J."/>
            <person name="Bobe J."/>
            <person name="Montfort J."/>
            <person name="Bouchez O."/>
            <person name="Begum T."/>
            <person name="Mejri S."/>
            <person name="Adams A."/>
            <person name="Chen W.-J."/>
            <person name="Guiguen Y."/>
        </authorList>
    </citation>
    <scope>NUCLEOTIDE SEQUENCE</scope>
    <source>
        <strain evidence="2">YG-15Mar2019-1</strain>
        <tissue evidence="2">Brain</tissue>
    </source>
</reference>
<evidence type="ECO:0000256" key="1">
    <source>
        <dbReference type="SAM" id="MobiDB-lite"/>
    </source>
</evidence>
<keyword evidence="3" id="KW-1185">Reference proteome</keyword>
<protein>
    <submittedName>
        <fullName evidence="2">Uncharacterized protein</fullName>
    </submittedName>
</protein>